<dbReference type="InterPro" id="IPR001650">
    <property type="entry name" value="Helicase_C-like"/>
</dbReference>
<dbReference type="PANTHER" id="PTHR30612:SF0">
    <property type="entry name" value="CHLOROPLAST PROTEIN-TRANSPORTING ATPASE"/>
    <property type="match status" value="1"/>
</dbReference>
<dbReference type="GO" id="GO:0017038">
    <property type="term" value="P:protein import"/>
    <property type="evidence" value="ECO:0007669"/>
    <property type="project" value="InterPro"/>
</dbReference>
<evidence type="ECO:0000256" key="4">
    <source>
        <dbReference type="ARBA" id="ARBA00022741"/>
    </source>
</evidence>
<dbReference type="InterPro" id="IPR014018">
    <property type="entry name" value="SecA_motor_DEAD"/>
</dbReference>
<sequence length="607" mass="65954">METTCTGCRFLDLPQSRSGLKIVFSPLPQPLIALDRSEVQRQLSRADEAIRAELGFGLRANQFQVSEKLLTRTITELATGEGKTVAAVPAISLLARHSDGVLVCTANDYLAQRDANLLSPVFQRLGLSCGVVAAGVSGDDRRAAYRCDITYGTIREFGFDYLRDCLTQRQQPATDLLQRPPQTLLVDEADSLLIDEATSPLIISGSQAGAGPATEAAYRWAADASPAFEADRDFCVMPDSGLVALTAAGRARVYRQAMPPAMNPLAMTDVLHAIERAIYVNVHFHRDKHYLVRDGKIVIVDEYTGRTADGRSWSGGVQQAIEAREQLSLTNETRPIAQVTVQDFVQRFPKLSGMTGTAIESRREFQTVYGLQVAQVASHSPSQRQTLPEIVCRNQTEKWDAVADETQQMLRAGRAVLIGTRTVEQSQRLADRLRRDGIESEVLNATNPEREAEIIAAAGQSGRVTVATNMAGRGTDIRLADSVRDAGGLHVIGTELHSAARIDRQLAGRSGRCGDPGSYRHFMAADDEILKSAFGAARAAAIADPQASAKLGAHLFRKAQKLVQARGVEDRSALAARNQHLATMYRSLGLDPVLDRFAANSPELENA</sequence>
<dbReference type="GO" id="GO:0043952">
    <property type="term" value="P:protein transport by the Sec complex"/>
    <property type="evidence" value="ECO:0007669"/>
    <property type="project" value="TreeGrafter"/>
</dbReference>
<dbReference type="EMBL" id="CP036318">
    <property type="protein sequence ID" value="QDV56970.1"/>
    <property type="molecule type" value="Genomic_DNA"/>
</dbReference>
<keyword evidence="6" id="KW-0653">Protein transport</keyword>
<evidence type="ECO:0000256" key="5">
    <source>
        <dbReference type="ARBA" id="ARBA00022840"/>
    </source>
</evidence>
<dbReference type="InterPro" id="IPR014001">
    <property type="entry name" value="Helicase_ATP-bd"/>
</dbReference>
<dbReference type="InterPro" id="IPR020937">
    <property type="entry name" value="SecA_CS"/>
</dbReference>
<keyword evidence="2" id="KW-1003">Cell membrane</keyword>
<dbReference type="PROSITE" id="PS51196">
    <property type="entry name" value="SECA_MOTOR_DEAD"/>
    <property type="match status" value="1"/>
</dbReference>
<dbReference type="Gene3D" id="3.90.1440.10">
    <property type="entry name" value="SecA, preprotein cross-linking domain"/>
    <property type="match status" value="1"/>
</dbReference>
<dbReference type="InterPro" id="IPR011115">
    <property type="entry name" value="SecA_DEAD"/>
</dbReference>
<dbReference type="PANTHER" id="PTHR30612">
    <property type="entry name" value="SECA INNER MEMBRANE COMPONENT OF SEC PROTEIN SECRETION SYSTEM"/>
    <property type="match status" value="1"/>
</dbReference>
<dbReference type="PROSITE" id="PS01312">
    <property type="entry name" value="SECA"/>
    <property type="match status" value="1"/>
</dbReference>
<evidence type="ECO:0000256" key="3">
    <source>
        <dbReference type="ARBA" id="ARBA00022490"/>
    </source>
</evidence>
<dbReference type="GO" id="GO:0005524">
    <property type="term" value="F:ATP binding"/>
    <property type="evidence" value="ECO:0007669"/>
    <property type="project" value="UniProtKB-KW"/>
</dbReference>
<organism evidence="13 14">
    <name type="scientific">Rosistilla oblonga</name>
    <dbReference type="NCBI Taxonomy" id="2527990"/>
    <lineage>
        <taxon>Bacteria</taxon>
        <taxon>Pseudomonadati</taxon>
        <taxon>Planctomycetota</taxon>
        <taxon>Planctomycetia</taxon>
        <taxon>Pirellulales</taxon>
        <taxon>Pirellulaceae</taxon>
        <taxon>Rosistilla</taxon>
    </lineage>
</organism>
<dbReference type="SUPFAM" id="SSF81767">
    <property type="entry name" value="Pre-protein crosslinking domain of SecA"/>
    <property type="match status" value="1"/>
</dbReference>
<dbReference type="GO" id="GO:0005886">
    <property type="term" value="C:plasma membrane"/>
    <property type="evidence" value="ECO:0007669"/>
    <property type="project" value="TreeGrafter"/>
</dbReference>
<dbReference type="InterPro" id="IPR036670">
    <property type="entry name" value="SecA_X-link_sf"/>
</dbReference>
<dbReference type="GO" id="GO:0005829">
    <property type="term" value="C:cytosol"/>
    <property type="evidence" value="ECO:0007669"/>
    <property type="project" value="TreeGrafter"/>
</dbReference>
<dbReference type="InterPro" id="IPR000185">
    <property type="entry name" value="SecA"/>
</dbReference>
<dbReference type="CDD" id="cd18803">
    <property type="entry name" value="SF2_C_secA"/>
    <property type="match status" value="1"/>
</dbReference>
<keyword evidence="5" id="KW-0067">ATP-binding</keyword>
<protein>
    <submittedName>
        <fullName evidence="13">Preprotein translocase subunit SecA</fullName>
    </submittedName>
</protein>
<dbReference type="Gene3D" id="3.40.50.300">
    <property type="entry name" value="P-loop containing nucleotide triphosphate hydrolases"/>
    <property type="match status" value="2"/>
</dbReference>
<gene>
    <name evidence="13" type="ORF">Mal33_29710</name>
</gene>
<feature type="domain" description="Helicase C-terminal" evidence="11">
    <location>
        <begin position="404"/>
        <end position="552"/>
    </location>
</feature>
<feature type="domain" description="Helicase ATP-binding" evidence="10">
    <location>
        <begin position="64"/>
        <end position="267"/>
    </location>
</feature>
<evidence type="ECO:0000313" key="13">
    <source>
        <dbReference type="EMBL" id="QDV56970.1"/>
    </source>
</evidence>
<dbReference type="Pfam" id="PF01043">
    <property type="entry name" value="SecA_PP_bind"/>
    <property type="match status" value="1"/>
</dbReference>
<dbReference type="AlphaFoldDB" id="A0A518IV63"/>
<dbReference type="PROSITE" id="PS51194">
    <property type="entry name" value="HELICASE_CTER"/>
    <property type="match status" value="1"/>
</dbReference>
<evidence type="ECO:0000256" key="9">
    <source>
        <dbReference type="ARBA" id="ARBA00023136"/>
    </source>
</evidence>
<dbReference type="GO" id="GO:0006605">
    <property type="term" value="P:protein targeting"/>
    <property type="evidence" value="ECO:0007669"/>
    <property type="project" value="InterPro"/>
</dbReference>
<evidence type="ECO:0000259" key="10">
    <source>
        <dbReference type="PROSITE" id="PS51192"/>
    </source>
</evidence>
<proteinExistence type="predicted"/>
<dbReference type="Pfam" id="PF07517">
    <property type="entry name" value="SecA_DEAD"/>
    <property type="match status" value="1"/>
</dbReference>
<dbReference type="Pfam" id="PF21090">
    <property type="entry name" value="P-loop_SecA"/>
    <property type="match status" value="1"/>
</dbReference>
<dbReference type="FunFam" id="3.40.50.300:FF:000429">
    <property type="entry name" value="Preprotein translocase subunit SecA"/>
    <property type="match status" value="1"/>
</dbReference>
<keyword evidence="1" id="KW-0813">Transport</keyword>
<reference evidence="13 14" key="1">
    <citation type="submission" date="2019-02" db="EMBL/GenBank/DDBJ databases">
        <title>Deep-cultivation of Planctomycetes and their phenomic and genomic characterization uncovers novel biology.</title>
        <authorList>
            <person name="Wiegand S."/>
            <person name="Jogler M."/>
            <person name="Boedeker C."/>
            <person name="Pinto D."/>
            <person name="Vollmers J."/>
            <person name="Rivas-Marin E."/>
            <person name="Kohn T."/>
            <person name="Peeters S.H."/>
            <person name="Heuer A."/>
            <person name="Rast P."/>
            <person name="Oberbeckmann S."/>
            <person name="Bunk B."/>
            <person name="Jeske O."/>
            <person name="Meyerdierks A."/>
            <person name="Storesund J.E."/>
            <person name="Kallscheuer N."/>
            <person name="Luecker S."/>
            <person name="Lage O.M."/>
            <person name="Pohl T."/>
            <person name="Merkel B.J."/>
            <person name="Hornburger P."/>
            <person name="Mueller R.-W."/>
            <person name="Bruemmer F."/>
            <person name="Labrenz M."/>
            <person name="Spormann A.M."/>
            <person name="Op den Camp H."/>
            <person name="Overmann J."/>
            <person name="Amann R."/>
            <person name="Jetten M.S.M."/>
            <person name="Mascher T."/>
            <person name="Medema M.H."/>
            <person name="Devos D.P."/>
            <person name="Kaster A.-K."/>
            <person name="Ovreas L."/>
            <person name="Rohde M."/>
            <person name="Galperin M.Y."/>
            <person name="Jogler C."/>
        </authorList>
    </citation>
    <scope>NUCLEOTIDE SEQUENCE [LARGE SCALE GENOMIC DNA]</scope>
    <source>
        <strain evidence="13 14">Mal33</strain>
    </source>
</reference>
<keyword evidence="9" id="KW-0472">Membrane</keyword>
<name>A0A518IV63_9BACT</name>
<accession>A0A518IV63</accession>
<keyword evidence="4" id="KW-0547">Nucleotide-binding</keyword>
<dbReference type="PROSITE" id="PS51192">
    <property type="entry name" value="HELICASE_ATP_BIND_1"/>
    <property type="match status" value="1"/>
</dbReference>
<dbReference type="SUPFAM" id="SSF52540">
    <property type="entry name" value="P-loop containing nucleoside triphosphate hydrolases"/>
    <property type="match status" value="2"/>
</dbReference>
<evidence type="ECO:0000256" key="1">
    <source>
        <dbReference type="ARBA" id="ARBA00022448"/>
    </source>
</evidence>
<keyword evidence="7" id="KW-1278">Translocase</keyword>
<evidence type="ECO:0000256" key="7">
    <source>
        <dbReference type="ARBA" id="ARBA00022967"/>
    </source>
</evidence>
<dbReference type="PRINTS" id="PR00906">
    <property type="entry name" value="SECA"/>
</dbReference>
<dbReference type="InterPro" id="IPR044722">
    <property type="entry name" value="SecA_SF2_C"/>
</dbReference>
<keyword evidence="8" id="KW-0811">Translocation</keyword>
<dbReference type="SMART" id="SM00957">
    <property type="entry name" value="SecA_DEAD"/>
    <property type="match status" value="1"/>
</dbReference>
<dbReference type="Proteomes" id="UP000316770">
    <property type="component" value="Chromosome"/>
</dbReference>
<dbReference type="SMART" id="SM00958">
    <property type="entry name" value="SecA_PP_bind"/>
    <property type="match status" value="1"/>
</dbReference>
<evidence type="ECO:0000256" key="8">
    <source>
        <dbReference type="ARBA" id="ARBA00023010"/>
    </source>
</evidence>
<evidence type="ECO:0000313" key="14">
    <source>
        <dbReference type="Proteomes" id="UP000316770"/>
    </source>
</evidence>
<evidence type="ECO:0000259" key="12">
    <source>
        <dbReference type="PROSITE" id="PS51196"/>
    </source>
</evidence>
<dbReference type="InterPro" id="IPR027417">
    <property type="entry name" value="P-loop_NTPase"/>
</dbReference>
<dbReference type="GO" id="GO:0006886">
    <property type="term" value="P:intracellular protein transport"/>
    <property type="evidence" value="ECO:0007669"/>
    <property type="project" value="InterPro"/>
</dbReference>
<keyword evidence="3" id="KW-0963">Cytoplasm</keyword>
<feature type="domain" description="SecA family profile" evidence="12">
    <location>
        <begin position="1"/>
        <end position="555"/>
    </location>
</feature>
<evidence type="ECO:0000259" key="11">
    <source>
        <dbReference type="PROSITE" id="PS51194"/>
    </source>
</evidence>
<keyword evidence="14" id="KW-1185">Reference proteome</keyword>
<evidence type="ECO:0000256" key="2">
    <source>
        <dbReference type="ARBA" id="ARBA00022475"/>
    </source>
</evidence>
<evidence type="ECO:0000256" key="6">
    <source>
        <dbReference type="ARBA" id="ARBA00022927"/>
    </source>
</evidence>
<dbReference type="InterPro" id="IPR011130">
    <property type="entry name" value="SecA_preprotein_X-link_dom"/>
</dbReference>
<dbReference type="GO" id="GO:0031522">
    <property type="term" value="C:cell envelope Sec protein transport complex"/>
    <property type="evidence" value="ECO:0007669"/>
    <property type="project" value="TreeGrafter"/>
</dbReference>